<sequence>MKIKLFEAVTNRIPMLSHLTTIRTPLSIDEKINMKHGGNGYRSIYEQRKEASKARNAYVKTYMTPNGRRGR</sequence>
<organism evidence="1 2">
    <name type="scientific">Candidatus Fimihabitans intestinipullorum</name>
    <dbReference type="NCBI Taxonomy" id="2840820"/>
    <lineage>
        <taxon>Bacteria</taxon>
        <taxon>Bacillati</taxon>
        <taxon>Mycoplasmatota</taxon>
        <taxon>Mycoplasmatota incertae sedis</taxon>
        <taxon>Candidatus Fimihabitans</taxon>
    </lineage>
</organism>
<evidence type="ECO:0000313" key="2">
    <source>
        <dbReference type="Proteomes" id="UP000824087"/>
    </source>
</evidence>
<dbReference type="AlphaFoldDB" id="A0A9D1L3Q2"/>
<gene>
    <name evidence="1" type="ORF">IAD49_04575</name>
</gene>
<accession>A0A9D1L3Q2</accession>
<dbReference type="Proteomes" id="UP000824087">
    <property type="component" value="Unassembled WGS sequence"/>
</dbReference>
<reference evidence="1" key="1">
    <citation type="submission" date="2020-10" db="EMBL/GenBank/DDBJ databases">
        <authorList>
            <person name="Gilroy R."/>
        </authorList>
    </citation>
    <scope>NUCLEOTIDE SEQUENCE</scope>
    <source>
        <strain evidence="1">CHK197-8231</strain>
    </source>
</reference>
<name>A0A9D1L3Q2_9BACT</name>
<protein>
    <submittedName>
        <fullName evidence="1">Uncharacterized protein</fullName>
    </submittedName>
</protein>
<dbReference type="EMBL" id="DVML01000025">
    <property type="protein sequence ID" value="HIU22836.1"/>
    <property type="molecule type" value="Genomic_DNA"/>
</dbReference>
<evidence type="ECO:0000313" key="1">
    <source>
        <dbReference type="EMBL" id="HIU22836.1"/>
    </source>
</evidence>
<comment type="caution">
    <text evidence="1">The sequence shown here is derived from an EMBL/GenBank/DDBJ whole genome shotgun (WGS) entry which is preliminary data.</text>
</comment>
<reference evidence="1" key="2">
    <citation type="journal article" date="2021" name="PeerJ">
        <title>Extensive microbial diversity within the chicken gut microbiome revealed by metagenomics and culture.</title>
        <authorList>
            <person name="Gilroy R."/>
            <person name="Ravi A."/>
            <person name="Getino M."/>
            <person name="Pursley I."/>
            <person name="Horton D.L."/>
            <person name="Alikhan N.F."/>
            <person name="Baker D."/>
            <person name="Gharbi K."/>
            <person name="Hall N."/>
            <person name="Watson M."/>
            <person name="Adriaenssens E.M."/>
            <person name="Foster-Nyarko E."/>
            <person name="Jarju S."/>
            <person name="Secka A."/>
            <person name="Antonio M."/>
            <person name="Oren A."/>
            <person name="Chaudhuri R.R."/>
            <person name="La Ragione R."/>
            <person name="Hildebrand F."/>
            <person name="Pallen M.J."/>
        </authorList>
    </citation>
    <scope>NUCLEOTIDE SEQUENCE</scope>
    <source>
        <strain evidence="1">CHK197-8231</strain>
    </source>
</reference>
<proteinExistence type="predicted"/>